<sequence length="148" mass="17040">MRREEIGAIQSWLGTLDEETVSRVPAPGVWSPKQVLGHLVDSACNNHARWARMATEDDLVFPVWDQDAWNLAQDWQGRPWAEILDLWHAYNLHLAHFAALLPPERLHTARATVGRLNGKQPITLGELLEHYDRHLSHHLGQIWERVRG</sequence>
<keyword evidence="3" id="KW-1185">Reference proteome</keyword>
<evidence type="ECO:0000259" key="1">
    <source>
        <dbReference type="Pfam" id="PF12867"/>
    </source>
</evidence>
<dbReference type="RefSeq" id="WP_152871760.1">
    <property type="nucleotide sequence ID" value="NZ_WBSL01000005.1"/>
</dbReference>
<reference evidence="2 3" key="1">
    <citation type="submission" date="2019-10" db="EMBL/GenBank/DDBJ databases">
        <title>Deinococcus sp. isolated from soil.</title>
        <authorList>
            <person name="Li Y."/>
            <person name="Wang J."/>
        </authorList>
    </citation>
    <scope>NUCLEOTIDE SEQUENCE [LARGE SCALE GENOMIC DNA]</scope>
    <source>
        <strain evidence="2 3">SDU3-2</strain>
    </source>
</reference>
<dbReference type="AlphaFoldDB" id="A0A7X1NX36"/>
<dbReference type="InterPro" id="IPR024775">
    <property type="entry name" value="DinB-like"/>
</dbReference>
<dbReference type="Pfam" id="PF12867">
    <property type="entry name" value="DinB_2"/>
    <property type="match status" value="1"/>
</dbReference>
<name>A0A7X1NX36_9DEIO</name>
<proteinExistence type="predicted"/>
<gene>
    <name evidence="2" type="ORF">F8S09_12210</name>
</gene>
<accession>A0A7X1NX36</accession>
<dbReference type="InterPro" id="IPR034660">
    <property type="entry name" value="DinB/YfiT-like"/>
</dbReference>
<dbReference type="EMBL" id="WBSL01000005">
    <property type="protein sequence ID" value="MPY67441.1"/>
    <property type="molecule type" value="Genomic_DNA"/>
</dbReference>
<dbReference type="Gene3D" id="1.20.120.450">
    <property type="entry name" value="dinb family like domain"/>
    <property type="match status" value="1"/>
</dbReference>
<dbReference type="Proteomes" id="UP000484842">
    <property type="component" value="Unassembled WGS sequence"/>
</dbReference>
<protein>
    <submittedName>
        <fullName evidence="2">DinB family protein</fullName>
    </submittedName>
</protein>
<comment type="caution">
    <text evidence="2">The sequence shown here is derived from an EMBL/GenBank/DDBJ whole genome shotgun (WGS) entry which is preliminary data.</text>
</comment>
<evidence type="ECO:0000313" key="2">
    <source>
        <dbReference type="EMBL" id="MPY67441.1"/>
    </source>
</evidence>
<evidence type="ECO:0000313" key="3">
    <source>
        <dbReference type="Proteomes" id="UP000484842"/>
    </source>
</evidence>
<dbReference type="SUPFAM" id="SSF109854">
    <property type="entry name" value="DinB/YfiT-like putative metalloenzymes"/>
    <property type="match status" value="1"/>
</dbReference>
<feature type="domain" description="DinB-like" evidence="1">
    <location>
        <begin position="9"/>
        <end position="142"/>
    </location>
</feature>
<organism evidence="2 3">
    <name type="scientific">Deinococcus terrestris</name>
    <dbReference type="NCBI Taxonomy" id="2651870"/>
    <lineage>
        <taxon>Bacteria</taxon>
        <taxon>Thermotogati</taxon>
        <taxon>Deinococcota</taxon>
        <taxon>Deinococci</taxon>
        <taxon>Deinococcales</taxon>
        <taxon>Deinococcaceae</taxon>
        <taxon>Deinococcus</taxon>
    </lineage>
</organism>